<gene>
    <name evidence="2" type="ORF">FRACA_1230008</name>
</gene>
<dbReference type="Proteomes" id="UP000234331">
    <property type="component" value="Unassembled WGS sequence"/>
</dbReference>
<dbReference type="AlphaFoldDB" id="A0A2I2KK52"/>
<evidence type="ECO:0000256" key="1">
    <source>
        <dbReference type="SAM" id="MobiDB-lite"/>
    </source>
</evidence>
<name>A0A2I2KK52_9ACTN</name>
<evidence type="ECO:0000313" key="2">
    <source>
        <dbReference type="EMBL" id="SNQ46052.1"/>
    </source>
</evidence>
<protein>
    <submittedName>
        <fullName evidence="2">Uncharacterized protein</fullName>
    </submittedName>
</protein>
<organism evidence="2 3">
    <name type="scientific">Frankia canadensis</name>
    <dbReference type="NCBI Taxonomy" id="1836972"/>
    <lineage>
        <taxon>Bacteria</taxon>
        <taxon>Bacillati</taxon>
        <taxon>Actinomycetota</taxon>
        <taxon>Actinomycetes</taxon>
        <taxon>Frankiales</taxon>
        <taxon>Frankiaceae</taxon>
        <taxon>Frankia</taxon>
    </lineage>
</organism>
<dbReference type="EMBL" id="FZMO01000028">
    <property type="protein sequence ID" value="SNQ46052.1"/>
    <property type="molecule type" value="Genomic_DNA"/>
</dbReference>
<feature type="region of interest" description="Disordered" evidence="1">
    <location>
        <begin position="293"/>
        <end position="318"/>
    </location>
</feature>
<keyword evidence="3" id="KW-1185">Reference proteome</keyword>
<proteinExistence type="predicted"/>
<reference evidence="2 3" key="1">
    <citation type="submission" date="2017-06" db="EMBL/GenBank/DDBJ databases">
        <authorList>
            <person name="Kim H.J."/>
            <person name="Triplett B.A."/>
        </authorList>
    </citation>
    <scope>NUCLEOTIDE SEQUENCE [LARGE SCALE GENOMIC DNA]</scope>
    <source>
        <strain evidence="2">FRACA_ARgP5</strain>
    </source>
</reference>
<evidence type="ECO:0000313" key="3">
    <source>
        <dbReference type="Proteomes" id="UP000234331"/>
    </source>
</evidence>
<sequence length="318" mass="33551">MQLDDVVVRRGEHRLHEALPGLGDPGDLGLGVVDDGEVPRPPVLGLDRPDGGTAGLQVEPDLAEHVLLGDDAELRAVRRRDDDLGLEQLRRPVQHQLRDAGGVADLQPVGEELVPGAQHAHGLLQRALADLDDRADLVAVLVEDGVLVRHLDDLGLLVDDEHGLAEQRAAATTVVGDPGLLADLALHPIGAVVRLHRRGLHTLRRPPGGRTLSRDRRPGVVGLAGHARLRGRRARLGVLGPLVAVPPSGPLLPARIGIPAGRDGLRHAAHFGTLHARATSGPLSAIRLRPGCRPASPRGRAITRSARSAGRPRRAAGG</sequence>
<accession>A0A2I2KK52</accession>